<evidence type="ECO:0000313" key="2">
    <source>
        <dbReference type="Proteomes" id="UP000815698"/>
    </source>
</evidence>
<sequence>MRRENTMMKGMDPGSVETMAGELESLAVSLRDTGSNAVNMVQSLEWAGEDRENFLAQLGTLAHAGDDNAARLGLLAENARGQVAEQRAASSAG</sequence>
<dbReference type="EMBL" id="CP023482">
    <property type="protein sequence ID" value="ATH96228.1"/>
    <property type="molecule type" value="Genomic_DNA"/>
</dbReference>
<gene>
    <name evidence="1" type="ORF">COP05_03305</name>
</gene>
<proteinExistence type="predicted"/>
<reference evidence="1 2" key="1">
    <citation type="journal article" date="2016" name="Int. J. Syst. Evol. Microbiol.">
        <title>Dermabacter jinjuensis sp. nov., a novel species of the genus Dermabacter isolated from a clinical specimen.</title>
        <authorList>
            <person name="Park Y.K."/>
            <person name="Lee K.M."/>
            <person name="Lee W.K."/>
            <person name="Cho M.J."/>
            <person name="Lee H.S."/>
            <person name="Cho Y.G."/>
            <person name="Lee Y.C."/>
            <person name="Lee W.K."/>
            <person name="Seong W.K."/>
            <person name="Hwang K.J."/>
        </authorList>
    </citation>
    <scope>NUCLEOTIDE SEQUENCE [LARGE SCALE GENOMIC DNA]</scope>
    <source>
        <strain evidence="1 2">32T</strain>
    </source>
</reference>
<accession>A0ABM6PMZ8</accession>
<keyword evidence="2" id="KW-1185">Reference proteome</keyword>
<organism evidence="1 2">
    <name type="scientific">Dermabacter jinjuensis</name>
    <dbReference type="NCBI Taxonomy" id="1667168"/>
    <lineage>
        <taxon>Bacteria</taxon>
        <taxon>Bacillati</taxon>
        <taxon>Actinomycetota</taxon>
        <taxon>Actinomycetes</taxon>
        <taxon>Micrococcales</taxon>
        <taxon>Dermabacteraceae</taxon>
        <taxon>Dermabacter</taxon>
    </lineage>
</organism>
<dbReference type="Proteomes" id="UP000815698">
    <property type="component" value="Chromosome"/>
</dbReference>
<name>A0ABM6PMZ8_9MICO</name>
<evidence type="ECO:0008006" key="3">
    <source>
        <dbReference type="Google" id="ProtNLM"/>
    </source>
</evidence>
<protein>
    <recommendedName>
        <fullName evidence="3">WXG100 family type VII secretion target</fullName>
    </recommendedName>
</protein>
<evidence type="ECO:0000313" key="1">
    <source>
        <dbReference type="EMBL" id="ATH96228.1"/>
    </source>
</evidence>